<dbReference type="Proteomes" id="UP000218209">
    <property type="component" value="Unassembled WGS sequence"/>
</dbReference>
<dbReference type="EMBL" id="KV918810">
    <property type="protein sequence ID" value="OSX78545.1"/>
    <property type="molecule type" value="Genomic_DNA"/>
</dbReference>
<name>A0A1X6PCU2_PORUM</name>
<dbReference type="PANTHER" id="PTHR14413:SF16">
    <property type="entry name" value="LARGE RIBOSOMAL SUBUNIT PROTEIN BL17M"/>
    <property type="match status" value="1"/>
</dbReference>
<keyword evidence="9" id="KW-1185">Reference proteome</keyword>
<dbReference type="InterPro" id="IPR000456">
    <property type="entry name" value="Ribosomal_bL17"/>
</dbReference>
<sequence>MAAFVSAAGAALTPRAPRAAACTARSSSFAGAAIVAPLPRAAVGPPAVAPVLPVMPVIEAMRHRKKVDKLGKPADQRKALMRSLTTEVIRHGRITTTLVRARAVRKHVDAMIGLAKDGSLHSRRQALGYIFDKPLVHSLFEAAPERYGERNGGYCRVLRTMPRRGDNAKMAIIELV</sequence>
<dbReference type="PANTHER" id="PTHR14413">
    <property type="entry name" value="RIBOSOMAL PROTEIN L17"/>
    <property type="match status" value="1"/>
</dbReference>
<accession>A0A1X6PCU2</accession>
<evidence type="ECO:0000256" key="2">
    <source>
        <dbReference type="ARBA" id="ARBA00022980"/>
    </source>
</evidence>
<dbReference type="GO" id="GO:0006412">
    <property type="term" value="P:translation"/>
    <property type="evidence" value="ECO:0007669"/>
    <property type="project" value="InterPro"/>
</dbReference>
<evidence type="ECO:0000256" key="6">
    <source>
        <dbReference type="ARBA" id="ARBA00082728"/>
    </source>
</evidence>
<keyword evidence="3 7" id="KW-0687">Ribonucleoprotein</keyword>
<dbReference type="OrthoDB" id="275000at2759"/>
<reference evidence="8 9" key="1">
    <citation type="submission" date="2017-03" db="EMBL/GenBank/DDBJ databases">
        <title>WGS assembly of Porphyra umbilicalis.</title>
        <authorList>
            <person name="Brawley S.H."/>
            <person name="Blouin N.A."/>
            <person name="Ficko-Blean E."/>
            <person name="Wheeler G.L."/>
            <person name="Lohr M."/>
            <person name="Goodson H.V."/>
            <person name="Jenkins J.W."/>
            <person name="Blaby-Haas C.E."/>
            <person name="Helliwell K.E."/>
            <person name="Chan C."/>
            <person name="Marriage T."/>
            <person name="Bhattacharya D."/>
            <person name="Klein A.S."/>
            <person name="Badis Y."/>
            <person name="Brodie J."/>
            <person name="Cao Y."/>
            <person name="Collen J."/>
            <person name="Dittami S.M."/>
            <person name="Gachon C.M."/>
            <person name="Green B.R."/>
            <person name="Karpowicz S."/>
            <person name="Kim J.W."/>
            <person name="Kudahl U."/>
            <person name="Lin S."/>
            <person name="Michel G."/>
            <person name="Mittag M."/>
            <person name="Olson B.J."/>
            <person name="Pangilinan J."/>
            <person name="Peng Y."/>
            <person name="Qiu H."/>
            <person name="Shu S."/>
            <person name="Singer J.T."/>
            <person name="Smith A.G."/>
            <person name="Sprecher B.N."/>
            <person name="Wagner V."/>
            <person name="Wang W."/>
            <person name="Wang Z.-Y."/>
            <person name="Yan J."/>
            <person name="Yarish C."/>
            <person name="Zoeuner-Riek S."/>
            <person name="Zhuang Y."/>
            <person name="Zou Y."/>
            <person name="Lindquist E.A."/>
            <person name="Grimwood J."/>
            <person name="Barry K."/>
            <person name="Rokhsar D.S."/>
            <person name="Schmutz J."/>
            <person name="Stiller J.W."/>
            <person name="Grossman A.R."/>
            <person name="Prochnik S.E."/>
        </authorList>
    </citation>
    <scope>NUCLEOTIDE SEQUENCE [LARGE SCALE GENOMIC DNA]</scope>
    <source>
        <strain evidence="8">4086291</strain>
    </source>
</reference>
<dbReference type="Gene3D" id="3.90.1030.10">
    <property type="entry name" value="Ribosomal protein L17"/>
    <property type="match status" value="1"/>
</dbReference>
<dbReference type="GO" id="GO:0003735">
    <property type="term" value="F:structural constituent of ribosome"/>
    <property type="evidence" value="ECO:0007669"/>
    <property type="project" value="InterPro"/>
</dbReference>
<dbReference type="NCBIfam" id="TIGR00059">
    <property type="entry name" value="L17"/>
    <property type="match status" value="1"/>
</dbReference>
<protein>
    <recommendedName>
        <fullName evidence="4">Large ribosomal subunit protein bL17c</fullName>
    </recommendedName>
    <alternativeName>
        <fullName evidence="5">50S ribosomal protein L17, chloroplastic</fullName>
    </alternativeName>
    <alternativeName>
        <fullName evidence="6">CL17</fullName>
    </alternativeName>
</protein>
<dbReference type="Pfam" id="PF01196">
    <property type="entry name" value="Ribosomal_L17"/>
    <property type="match status" value="1"/>
</dbReference>
<organism evidence="8 9">
    <name type="scientific">Porphyra umbilicalis</name>
    <name type="common">Purple laver</name>
    <name type="synonym">Red alga</name>
    <dbReference type="NCBI Taxonomy" id="2786"/>
    <lineage>
        <taxon>Eukaryota</taxon>
        <taxon>Rhodophyta</taxon>
        <taxon>Bangiophyceae</taxon>
        <taxon>Bangiales</taxon>
        <taxon>Bangiaceae</taxon>
        <taxon>Porphyra</taxon>
    </lineage>
</organism>
<dbReference type="HAMAP" id="MF_01368">
    <property type="entry name" value="Ribosomal_bL17"/>
    <property type="match status" value="1"/>
</dbReference>
<evidence type="ECO:0000256" key="4">
    <source>
        <dbReference type="ARBA" id="ARBA00072708"/>
    </source>
</evidence>
<dbReference type="AlphaFoldDB" id="A0A1X6PCU2"/>
<gene>
    <name evidence="8" type="ORF">BU14_0106s0011</name>
</gene>
<comment type="similarity">
    <text evidence="1 7">Belongs to the bacterial ribosomal protein bL17 family.</text>
</comment>
<evidence type="ECO:0000313" key="8">
    <source>
        <dbReference type="EMBL" id="OSX78545.1"/>
    </source>
</evidence>
<keyword evidence="2 7" id="KW-0689">Ribosomal protein</keyword>
<evidence type="ECO:0000256" key="5">
    <source>
        <dbReference type="ARBA" id="ARBA00077677"/>
    </source>
</evidence>
<dbReference type="SUPFAM" id="SSF64263">
    <property type="entry name" value="Prokaryotic ribosomal protein L17"/>
    <property type="match status" value="1"/>
</dbReference>
<evidence type="ECO:0000256" key="1">
    <source>
        <dbReference type="ARBA" id="ARBA00008777"/>
    </source>
</evidence>
<dbReference type="InterPro" id="IPR036373">
    <property type="entry name" value="Ribosomal_bL17_sf"/>
</dbReference>
<evidence type="ECO:0000313" key="9">
    <source>
        <dbReference type="Proteomes" id="UP000218209"/>
    </source>
</evidence>
<evidence type="ECO:0000256" key="3">
    <source>
        <dbReference type="ARBA" id="ARBA00023274"/>
    </source>
</evidence>
<evidence type="ECO:0000256" key="7">
    <source>
        <dbReference type="RuleBase" id="RU000660"/>
    </source>
</evidence>
<dbReference type="FunFam" id="3.90.1030.10:FF:000001">
    <property type="entry name" value="50S ribosomal protein L17"/>
    <property type="match status" value="1"/>
</dbReference>
<proteinExistence type="inferred from homology"/>
<dbReference type="GO" id="GO:0022625">
    <property type="term" value="C:cytosolic large ribosomal subunit"/>
    <property type="evidence" value="ECO:0007669"/>
    <property type="project" value="TreeGrafter"/>
</dbReference>